<feature type="transmembrane region" description="Helical" evidence="6">
    <location>
        <begin position="235"/>
        <end position="257"/>
    </location>
</feature>
<dbReference type="OrthoDB" id="7359894at2"/>
<dbReference type="PANTHER" id="PTHR33885">
    <property type="entry name" value="PHAGE SHOCK PROTEIN C"/>
    <property type="match status" value="1"/>
</dbReference>
<protein>
    <submittedName>
        <fullName evidence="8">Phage shock protein C, PspC</fullName>
    </submittedName>
</protein>
<dbReference type="STRING" id="644284.Arch_1284"/>
<keyword evidence="4 6" id="KW-1133">Transmembrane helix</keyword>
<gene>
    <name evidence="8" type="ordered locus">Arch_1284</name>
</gene>
<evidence type="ECO:0000313" key="9">
    <source>
        <dbReference type="Proteomes" id="UP000000376"/>
    </source>
</evidence>
<dbReference type="InterPro" id="IPR052027">
    <property type="entry name" value="PspC"/>
</dbReference>
<reference evidence="8 9" key="1">
    <citation type="journal article" date="2010" name="Stand. Genomic Sci.">
        <title>Complete genome sequence of Arcanobacterium haemolyticum type strain (11018).</title>
        <authorList>
            <person name="Yasawong M."/>
            <person name="Teshima H."/>
            <person name="Lapidus A."/>
            <person name="Nolan M."/>
            <person name="Lucas S."/>
            <person name="Glavina Del Rio T."/>
            <person name="Tice H."/>
            <person name="Cheng J."/>
            <person name="Bruce D."/>
            <person name="Detter C."/>
            <person name="Tapia R."/>
            <person name="Han C."/>
            <person name="Goodwin L."/>
            <person name="Pitluck S."/>
            <person name="Liolios K."/>
            <person name="Ivanova N."/>
            <person name="Mavromatis K."/>
            <person name="Mikhailova N."/>
            <person name="Pati A."/>
            <person name="Chen A."/>
            <person name="Palaniappan K."/>
            <person name="Land M."/>
            <person name="Hauser L."/>
            <person name="Chang Y."/>
            <person name="Jeffries C."/>
            <person name="Rohde M."/>
            <person name="Sikorski J."/>
            <person name="Pukall R."/>
            <person name="Goker M."/>
            <person name="Woyke T."/>
            <person name="Bristow J."/>
            <person name="Eisen J."/>
            <person name="Markowitz V."/>
            <person name="Hugenholtz P."/>
            <person name="Kyrpides N."/>
            <person name="Klenk H."/>
        </authorList>
    </citation>
    <scope>NUCLEOTIDE SEQUENCE [LARGE SCALE GENOMIC DNA]</scope>
    <source>
        <strain evidence="9">ATCC 9345 / DSM 20595 / CCUG 17215 / LMG 16163 / NBRC 15585 / NCTC 8452 / 11018</strain>
    </source>
</reference>
<dbReference type="RefSeq" id="WP_013170481.1">
    <property type="nucleotide sequence ID" value="NC_014218.1"/>
</dbReference>
<dbReference type="PANTHER" id="PTHR33885:SF3">
    <property type="entry name" value="PHAGE SHOCK PROTEIN C"/>
    <property type="match status" value="1"/>
</dbReference>
<evidence type="ECO:0000256" key="2">
    <source>
        <dbReference type="ARBA" id="ARBA00022475"/>
    </source>
</evidence>
<evidence type="ECO:0000256" key="4">
    <source>
        <dbReference type="ARBA" id="ARBA00022989"/>
    </source>
</evidence>
<feature type="transmembrane region" description="Helical" evidence="6">
    <location>
        <begin position="209"/>
        <end position="229"/>
    </location>
</feature>
<evidence type="ECO:0000256" key="6">
    <source>
        <dbReference type="SAM" id="Phobius"/>
    </source>
</evidence>
<dbReference type="InterPro" id="IPR007168">
    <property type="entry name" value="Phageshock_PspC_N"/>
</dbReference>
<name>D7BK09_ARCHD</name>
<evidence type="ECO:0000259" key="7">
    <source>
        <dbReference type="Pfam" id="PF04024"/>
    </source>
</evidence>
<organism evidence="8 9">
    <name type="scientific">Arcanobacterium haemolyticum (strain ATCC 9345 / DSM 20595 / CCM 5947 / CCUG 17215 / LMG 16163 / NBRC 15585 / NCTC 8452 / 11018)</name>
    <dbReference type="NCBI Taxonomy" id="644284"/>
    <lineage>
        <taxon>Bacteria</taxon>
        <taxon>Bacillati</taxon>
        <taxon>Actinomycetota</taxon>
        <taxon>Actinomycetes</taxon>
        <taxon>Actinomycetales</taxon>
        <taxon>Actinomycetaceae</taxon>
        <taxon>Arcanobacterium</taxon>
    </lineage>
</organism>
<proteinExistence type="predicted"/>
<feature type="transmembrane region" description="Helical" evidence="6">
    <location>
        <begin position="83"/>
        <end position="100"/>
    </location>
</feature>
<keyword evidence="2" id="KW-1003">Cell membrane</keyword>
<accession>D7BK09</accession>
<dbReference type="eggNOG" id="COG1983">
    <property type="taxonomic scope" value="Bacteria"/>
</dbReference>
<keyword evidence="5 6" id="KW-0472">Membrane</keyword>
<comment type="subcellular location">
    <subcellularLocation>
        <location evidence="1">Cell membrane</location>
        <topology evidence="1">Single-pass membrane protein</topology>
    </subcellularLocation>
</comment>
<feature type="domain" description="Phage shock protein PspC N-terminal" evidence="7">
    <location>
        <begin position="12"/>
        <end position="65"/>
    </location>
</feature>
<dbReference type="AlphaFoldDB" id="D7BK09"/>
<keyword evidence="9" id="KW-1185">Reference proteome</keyword>
<keyword evidence="3 6" id="KW-0812">Transmembrane</keyword>
<feature type="transmembrane region" description="Helical" evidence="6">
    <location>
        <begin position="178"/>
        <end position="202"/>
    </location>
</feature>
<evidence type="ECO:0000256" key="1">
    <source>
        <dbReference type="ARBA" id="ARBA00004162"/>
    </source>
</evidence>
<evidence type="ECO:0000313" key="8">
    <source>
        <dbReference type="EMBL" id="ADH92989.1"/>
    </source>
</evidence>
<dbReference type="Pfam" id="PF04024">
    <property type="entry name" value="PspC"/>
    <property type="match status" value="1"/>
</dbReference>
<dbReference type="KEGG" id="ahe:Arch_1284"/>
<dbReference type="EMBL" id="CP002045">
    <property type="protein sequence ID" value="ADH92989.1"/>
    <property type="molecule type" value="Genomic_DNA"/>
</dbReference>
<evidence type="ECO:0000256" key="3">
    <source>
        <dbReference type="ARBA" id="ARBA00022692"/>
    </source>
</evidence>
<dbReference type="Proteomes" id="UP000000376">
    <property type="component" value="Chromosome"/>
</dbReference>
<dbReference type="GO" id="GO:0005886">
    <property type="term" value="C:plasma membrane"/>
    <property type="evidence" value="ECO:0007669"/>
    <property type="project" value="UniProtKB-SubCell"/>
</dbReference>
<sequence length="445" mass="48704">MNTFTRLRNQPLRRTDDGYLGGVCAGLSHRWNISPILLRIAFFIACFFGGLGVIAYGVAWLLIPHDPDNHIELENAVEGRVSGGFAASIGVIAVGLWISFQEWHHHAFFFSGFASTLFTVIVITILVILLLRKNHQPSELHTSPEFHTSENTMAYESTSASPTPEPIPVRTPRLRVPALSGAFILLTLALAATSAALLMLFLPRTMASALIVLGTALGILGLGIAWAGLRKRRSTWLSFVATLLAFPVITLILLSFVAPAKLMNDPHARFFSNSSTSSSGVVDNTTRYVDQLPDNTDISGIIGDSTFVVDRTNAVVLDITITGNISMNDLGGWKISTDNSSFTTETPFLHSRTTDEMKTHIKPDEKIDMHDWYVDRNFNPELGSNRTIQKHVTITSPAALENPGHARRIAINYAVGAVRIAETLNGKDDAAFIIEQLKKTPSESK</sequence>
<dbReference type="HOGENOM" id="CLU_612410_0_0_11"/>
<evidence type="ECO:0000256" key="5">
    <source>
        <dbReference type="ARBA" id="ARBA00023136"/>
    </source>
</evidence>
<feature type="transmembrane region" description="Helical" evidence="6">
    <location>
        <begin position="36"/>
        <end position="63"/>
    </location>
</feature>
<feature type="transmembrane region" description="Helical" evidence="6">
    <location>
        <begin position="107"/>
        <end position="131"/>
    </location>
</feature>